<dbReference type="RefSeq" id="WP_209651352.1">
    <property type="nucleotide sequence ID" value="NZ_JBEPNW010000005.1"/>
</dbReference>
<reference evidence="2 3" key="1">
    <citation type="submission" date="2024-06" db="EMBL/GenBank/DDBJ databases">
        <title>Genomics of switchgrass bacterial isolates.</title>
        <authorList>
            <person name="Shade A."/>
        </authorList>
    </citation>
    <scope>NUCLEOTIDE SEQUENCE [LARGE SCALE GENOMIC DNA]</scope>
    <source>
        <strain evidence="2 3">PvP084</strain>
    </source>
</reference>
<comment type="caution">
    <text evidence="2">The sequence shown here is derived from an EMBL/GenBank/DDBJ whole genome shotgun (WGS) entry which is preliminary data.</text>
</comment>
<gene>
    <name evidence="2" type="ORF">ABIC20_007165</name>
</gene>
<feature type="region of interest" description="Disordered" evidence="1">
    <location>
        <begin position="136"/>
        <end position="171"/>
    </location>
</feature>
<proteinExistence type="predicted"/>
<dbReference type="Proteomes" id="UP001549119">
    <property type="component" value="Unassembled WGS sequence"/>
</dbReference>
<evidence type="ECO:0000256" key="1">
    <source>
        <dbReference type="SAM" id="MobiDB-lite"/>
    </source>
</evidence>
<evidence type="ECO:0000313" key="3">
    <source>
        <dbReference type="Proteomes" id="UP001549119"/>
    </source>
</evidence>
<evidence type="ECO:0000313" key="2">
    <source>
        <dbReference type="EMBL" id="MET3869780.1"/>
    </source>
</evidence>
<dbReference type="EMBL" id="JBEPNW010000005">
    <property type="protein sequence ID" value="MET3869780.1"/>
    <property type="molecule type" value="Genomic_DNA"/>
</dbReference>
<feature type="compositionally biased region" description="Basic and acidic residues" evidence="1">
    <location>
        <begin position="59"/>
        <end position="71"/>
    </location>
</feature>
<sequence length="171" mass="18119">MSQDSTLANALADVRQKRAALEADFNRIGAELTKLRLAERSLAAIVDGTPLDEPFAEQTVRHASADDDQARGGRRTGRGPRGPRANSAKGRLKALLVEAGPQGLSQDQINDRLQDVASNTLATYLSTMTTSGEVERNGDFYRGITPATGPVDDASEGGDPGGAERDRAEEA</sequence>
<feature type="region of interest" description="Disordered" evidence="1">
    <location>
        <begin position="48"/>
        <end position="93"/>
    </location>
</feature>
<protein>
    <submittedName>
        <fullName evidence="2">Uncharacterized protein</fullName>
    </submittedName>
</protein>
<organism evidence="2 3">
    <name type="scientific">Methylobacterium radiotolerans</name>
    <dbReference type="NCBI Taxonomy" id="31998"/>
    <lineage>
        <taxon>Bacteria</taxon>
        <taxon>Pseudomonadati</taxon>
        <taxon>Pseudomonadota</taxon>
        <taxon>Alphaproteobacteria</taxon>
        <taxon>Hyphomicrobiales</taxon>
        <taxon>Methylobacteriaceae</taxon>
        <taxon>Methylobacterium</taxon>
    </lineage>
</organism>
<accession>A0ABV2NTE4</accession>
<feature type="compositionally biased region" description="Basic and acidic residues" evidence="1">
    <location>
        <begin position="162"/>
        <end position="171"/>
    </location>
</feature>
<name>A0ABV2NTE4_9HYPH</name>
<keyword evidence="3" id="KW-1185">Reference proteome</keyword>